<proteinExistence type="predicted"/>
<keyword evidence="2" id="KW-1185">Reference proteome</keyword>
<dbReference type="EMBL" id="BAAAOH010000001">
    <property type="protein sequence ID" value="GAA1991595.1"/>
    <property type="molecule type" value="Genomic_DNA"/>
</dbReference>
<reference evidence="1 2" key="1">
    <citation type="journal article" date="2019" name="Int. J. Syst. Evol. Microbiol.">
        <title>The Global Catalogue of Microorganisms (GCM) 10K type strain sequencing project: providing services to taxonomists for standard genome sequencing and annotation.</title>
        <authorList>
            <consortium name="The Broad Institute Genomics Platform"/>
            <consortium name="The Broad Institute Genome Sequencing Center for Infectious Disease"/>
            <person name="Wu L."/>
            <person name="Ma J."/>
        </authorList>
    </citation>
    <scope>NUCLEOTIDE SEQUENCE [LARGE SCALE GENOMIC DNA]</scope>
    <source>
        <strain evidence="1 2">JCM 14902</strain>
    </source>
</reference>
<organism evidence="1 2">
    <name type="scientific">Microbacterium pumilum</name>
    <dbReference type="NCBI Taxonomy" id="344165"/>
    <lineage>
        <taxon>Bacteria</taxon>
        <taxon>Bacillati</taxon>
        <taxon>Actinomycetota</taxon>
        <taxon>Actinomycetes</taxon>
        <taxon>Micrococcales</taxon>
        <taxon>Microbacteriaceae</taxon>
        <taxon>Microbacterium</taxon>
    </lineage>
</organism>
<dbReference type="Proteomes" id="UP001500326">
    <property type="component" value="Unassembled WGS sequence"/>
</dbReference>
<dbReference type="RefSeq" id="WP_344063634.1">
    <property type="nucleotide sequence ID" value="NZ_BAAAOH010000001.1"/>
</dbReference>
<evidence type="ECO:0000313" key="1">
    <source>
        <dbReference type="EMBL" id="GAA1991595.1"/>
    </source>
</evidence>
<sequence length="54" mass="5334">MEQTTQRRGIATAIAAVLIAVTLAFGSAFVPPADSGGTAWAVGNGGGGGKYIVR</sequence>
<accession>A0ABN2SS39</accession>
<evidence type="ECO:0000313" key="2">
    <source>
        <dbReference type="Proteomes" id="UP001500326"/>
    </source>
</evidence>
<protein>
    <submittedName>
        <fullName evidence="1">Uncharacterized protein</fullName>
    </submittedName>
</protein>
<comment type="caution">
    <text evidence="1">The sequence shown here is derived from an EMBL/GenBank/DDBJ whole genome shotgun (WGS) entry which is preliminary data.</text>
</comment>
<name>A0ABN2SS39_9MICO</name>
<gene>
    <name evidence="1" type="ORF">GCM10009777_28760</name>
</gene>